<keyword evidence="2" id="KW-1185">Reference proteome</keyword>
<dbReference type="Proteomes" id="UP000790377">
    <property type="component" value="Unassembled WGS sequence"/>
</dbReference>
<reference evidence="1" key="1">
    <citation type="journal article" date="2021" name="New Phytol.">
        <title>Evolutionary innovations through gain and loss of genes in the ectomycorrhizal Boletales.</title>
        <authorList>
            <person name="Wu G."/>
            <person name="Miyauchi S."/>
            <person name="Morin E."/>
            <person name="Kuo A."/>
            <person name="Drula E."/>
            <person name="Varga T."/>
            <person name="Kohler A."/>
            <person name="Feng B."/>
            <person name="Cao Y."/>
            <person name="Lipzen A."/>
            <person name="Daum C."/>
            <person name="Hundley H."/>
            <person name="Pangilinan J."/>
            <person name="Johnson J."/>
            <person name="Barry K."/>
            <person name="LaButti K."/>
            <person name="Ng V."/>
            <person name="Ahrendt S."/>
            <person name="Min B."/>
            <person name="Choi I.G."/>
            <person name="Park H."/>
            <person name="Plett J.M."/>
            <person name="Magnuson J."/>
            <person name="Spatafora J.W."/>
            <person name="Nagy L.G."/>
            <person name="Henrissat B."/>
            <person name="Grigoriev I.V."/>
            <person name="Yang Z.L."/>
            <person name="Xu J."/>
            <person name="Martin F.M."/>
        </authorList>
    </citation>
    <scope>NUCLEOTIDE SEQUENCE</scope>
    <source>
        <strain evidence="1">ATCC 28755</strain>
    </source>
</reference>
<comment type="caution">
    <text evidence="1">The sequence shown here is derived from an EMBL/GenBank/DDBJ whole genome shotgun (WGS) entry which is preliminary data.</text>
</comment>
<proteinExistence type="predicted"/>
<accession>A0ACB7ZUE6</accession>
<sequence length="576" mass="64057">MGNSSSHIASLPQVVDRQVHGTQNSPAQPMHSVAITSATPASGSKRKAEHGLDAPPQKRLAIQLSSYSVKDDNRATTGRPLRRLLTISMTNIRGSLKRKATHVEDVAHDPQPTKRSLPSLFAGAPAKHSPITFIFNLPTEMIMAITACLSGRDLLHASQVCHRLASIAGPMFMTECGLVLPPDENKLLVLRGRAYDALMVWSRVVSTSFKRYYCSFAYDDSEARRQMRQLQRFWDQPMVMECESVHFSYYNLDSVPSQFLDLLLVLSRKGCTRLECHGLSTVTPCLSGFRNTAVQRNAHSRLHSFRPSSPLFFTPPFIDYTIDALTNAHLRELGLFHTDLSPIQWAVLLPYALLPHLDTLEIESSCRITTLLKFLQRHPTVNHISIHVPKFSASSRSAGRRDLSNINLTDLSTLSGPSYYVNSLLQRLCHPPALSVLTLSFCEFSPPYRLMTDIIRSVTMCHSVFSLYVDLPPRGLHASHFSLLGDELVMPHIKHLSIDVPTRCCVVSNTGVCSDDVLVYLVAWLHLFPNLKSLSLEEPGNKDRTGFVSTVRTIQPTTAQLTIVSGSVTLTDVLVI</sequence>
<evidence type="ECO:0000313" key="1">
    <source>
        <dbReference type="EMBL" id="KAH7904680.1"/>
    </source>
</evidence>
<protein>
    <submittedName>
        <fullName evidence="1">Uncharacterized protein</fullName>
    </submittedName>
</protein>
<name>A0ACB7ZUE6_9AGAM</name>
<dbReference type="EMBL" id="MU268392">
    <property type="protein sequence ID" value="KAH7904680.1"/>
    <property type="molecule type" value="Genomic_DNA"/>
</dbReference>
<evidence type="ECO:0000313" key="2">
    <source>
        <dbReference type="Proteomes" id="UP000790377"/>
    </source>
</evidence>
<organism evidence="1 2">
    <name type="scientific">Hygrophoropsis aurantiaca</name>
    <dbReference type="NCBI Taxonomy" id="72124"/>
    <lineage>
        <taxon>Eukaryota</taxon>
        <taxon>Fungi</taxon>
        <taxon>Dikarya</taxon>
        <taxon>Basidiomycota</taxon>
        <taxon>Agaricomycotina</taxon>
        <taxon>Agaricomycetes</taxon>
        <taxon>Agaricomycetidae</taxon>
        <taxon>Boletales</taxon>
        <taxon>Coniophorineae</taxon>
        <taxon>Hygrophoropsidaceae</taxon>
        <taxon>Hygrophoropsis</taxon>
    </lineage>
</organism>
<gene>
    <name evidence="1" type="ORF">BJ138DRAFT_1119184</name>
</gene>